<sequence length="229" mass="24382">MDRTERSLRAGLALYSAGEFHAAHDPWEHRWLELGGDEDDEVDGTVAGSGGSSDGVDSPDRRLLQGLIQTTAAVHHATTGNWRGASGLAESAQGYLGGLGSTYRGVSLDPVREFLGTVAVTPETVERDGPVAIELDGEPVDPATLEFETVVLCVEAIVEEYDLDSETVEQAVEYGRADLTDGRATSPFVSLLVDLVAGGNRPLVVQRLGDHVARREHEASGVEGLFDVD</sequence>
<comment type="caution">
    <text evidence="2">The sequence shown here is derived from an EMBL/GenBank/DDBJ whole genome shotgun (WGS) entry which is preliminary data.</text>
</comment>
<accession>A0ABD5RL66</accession>
<dbReference type="Pfam" id="PF03745">
    <property type="entry name" value="DUF309"/>
    <property type="match status" value="2"/>
</dbReference>
<dbReference type="Gene3D" id="1.10.3450.10">
    <property type="entry name" value="TTHA0068-like"/>
    <property type="match status" value="1"/>
</dbReference>
<dbReference type="EMBL" id="JBHSQH010000001">
    <property type="protein sequence ID" value="MFC5971050.1"/>
    <property type="molecule type" value="Genomic_DNA"/>
</dbReference>
<dbReference type="AlphaFoldDB" id="A0ABD5RL66"/>
<name>A0ABD5RL66_9EURY</name>
<gene>
    <name evidence="2" type="ORF">ACFPYI_06855</name>
</gene>
<protein>
    <submittedName>
        <fullName evidence="2">DUF309 domain-containing protein</fullName>
    </submittedName>
</protein>
<feature type="region of interest" description="Disordered" evidence="1">
    <location>
        <begin position="38"/>
        <end position="59"/>
    </location>
</feature>
<evidence type="ECO:0000313" key="2">
    <source>
        <dbReference type="EMBL" id="MFC5971050.1"/>
    </source>
</evidence>
<evidence type="ECO:0000313" key="3">
    <source>
        <dbReference type="Proteomes" id="UP001596099"/>
    </source>
</evidence>
<keyword evidence="3" id="KW-1185">Reference proteome</keyword>
<dbReference type="InterPro" id="IPR005500">
    <property type="entry name" value="DUF309"/>
</dbReference>
<proteinExistence type="predicted"/>
<evidence type="ECO:0000256" key="1">
    <source>
        <dbReference type="SAM" id="MobiDB-lite"/>
    </source>
</evidence>
<dbReference type="RefSeq" id="WP_247413964.1">
    <property type="nucleotide sequence ID" value="NZ_JALLGW010000001.1"/>
</dbReference>
<organism evidence="2 3">
    <name type="scientific">Halomarina salina</name>
    <dbReference type="NCBI Taxonomy" id="1872699"/>
    <lineage>
        <taxon>Archaea</taxon>
        <taxon>Methanobacteriati</taxon>
        <taxon>Methanobacteriota</taxon>
        <taxon>Stenosarchaea group</taxon>
        <taxon>Halobacteria</taxon>
        <taxon>Halobacteriales</taxon>
        <taxon>Natronomonadaceae</taxon>
        <taxon>Halomarina</taxon>
    </lineage>
</organism>
<dbReference type="Proteomes" id="UP001596099">
    <property type="component" value="Unassembled WGS sequence"/>
</dbReference>
<reference evidence="2 3" key="1">
    <citation type="journal article" date="2019" name="Int. J. Syst. Evol. Microbiol.">
        <title>The Global Catalogue of Microorganisms (GCM) 10K type strain sequencing project: providing services to taxonomists for standard genome sequencing and annotation.</title>
        <authorList>
            <consortium name="The Broad Institute Genomics Platform"/>
            <consortium name="The Broad Institute Genome Sequencing Center for Infectious Disease"/>
            <person name="Wu L."/>
            <person name="Ma J."/>
        </authorList>
    </citation>
    <scope>NUCLEOTIDE SEQUENCE [LARGE SCALE GENOMIC DNA]</scope>
    <source>
        <strain evidence="2 3">CGMCC 1.12543</strain>
    </source>
</reference>
<dbReference type="SUPFAM" id="SSF140663">
    <property type="entry name" value="TTHA0068-like"/>
    <property type="match status" value="2"/>
</dbReference>
<dbReference type="InterPro" id="IPR023203">
    <property type="entry name" value="TTHA0068_sf"/>
</dbReference>